<evidence type="ECO:0000259" key="1">
    <source>
        <dbReference type="Pfam" id="PF23728"/>
    </source>
</evidence>
<evidence type="ECO:0000313" key="3">
    <source>
        <dbReference type="Proteomes" id="UP001597109"/>
    </source>
</evidence>
<dbReference type="Pfam" id="PF23728">
    <property type="entry name" value="Tubby_C_like"/>
    <property type="match status" value="1"/>
</dbReference>
<dbReference type="EMBL" id="JBHTKI010000007">
    <property type="protein sequence ID" value="MFD1030602.1"/>
    <property type="molecule type" value="Genomic_DNA"/>
</dbReference>
<evidence type="ECO:0000313" key="2">
    <source>
        <dbReference type="EMBL" id="MFD1030602.1"/>
    </source>
</evidence>
<dbReference type="RefSeq" id="WP_144840292.1">
    <property type="nucleotide sequence ID" value="NZ_JBHTKI010000007.1"/>
</dbReference>
<dbReference type="InterPro" id="IPR056944">
    <property type="entry name" value="Tubby_C-like"/>
</dbReference>
<comment type="caution">
    <text evidence="2">The sequence shown here is derived from an EMBL/GenBank/DDBJ whole genome shotgun (WGS) entry which is preliminary data.</text>
</comment>
<keyword evidence="3" id="KW-1185">Reference proteome</keyword>
<organism evidence="2 3">
    <name type="scientific">Metaplanococcus flavidus</name>
    <dbReference type="NCBI Taxonomy" id="569883"/>
    <lineage>
        <taxon>Bacteria</taxon>
        <taxon>Bacillati</taxon>
        <taxon>Bacillota</taxon>
        <taxon>Bacilli</taxon>
        <taxon>Bacillales</taxon>
        <taxon>Caryophanaceae</taxon>
        <taxon>Metaplanococcus</taxon>
    </lineage>
</organism>
<accession>A0ABW3LBS1</accession>
<feature type="domain" description="Tubby C-terminal" evidence="1">
    <location>
        <begin position="45"/>
        <end position="217"/>
    </location>
</feature>
<dbReference type="Proteomes" id="UP001597109">
    <property type="component" value="Unassembled WGS sequence"/>
</dbReference>
<protein>
    <recommendedName>
        <fullName evidence="1">Tubby C-terminal domain-containing protein</fullName>
    </recommendedName>
</protein>
<gene>
    <name evidence="2" type="ORF">ACFQ1X_04090</name>
</gene>
<sequence>MNYVRRIEEFDEASYHVIGKTFKIPISKNYKTSNFNIGGFKMRSYTYQAPYVKSSTARINISDSEGINSGYTERYFKTIFHRLFDMWVGENKFLSDHRAFNENGEKIIEAHKKNYTMKRSEYQYSFLGGQYKGLDLVARQKGIDIISPIYEINGGDINITTKKEILDWTKFYENGKEIGRWKISLQKNLKAHILIEEEATIQDPLFYAIAGQMLYFIGD</sequence>
<reference evidence="3" key="1">
    <citation type="journal article" date="2019" name="Int. J. Syst. Evol. Microbiol.">
        <title>The Global Catalogue of Microorganisms (GCM) 10K type strain sequencing project: providing services to taxonomists for standard genome sequencing and annotation.</title>
        <authorList>
            <consortium name="The Broad Institute Genomics Platform"/>
            <consortium name="The Broad Institute Genome Sequencing Center for Infectious Disease"/>
            <person name="Wu L."/>
            <person name="Ma J."/>
        </authorList>
    </citation>
    <scope>NUCLEOTIDE SEQUENCE [LARGE SCALE GENOMIC DNA]</scope>
    <source>
        <strain evidence="3">CCUG 56756</strain>
    </source>
</reference>
<name>A0ABW3LBS1_9BACL</name>
<proteinExistence type="predicted"/>